<comment type="caution">
    <text evidence="1">The sequence shown here is derived from an EMBL/GenBank/DDBJ whole genome shotgun (WGS) entry which is preliminary data.</text>
</comment>
<gene>
    <name evidence="1" type="ORF">BV22DRAFT_1039458</name>
</gene>
<name>A0ACB8B4Y0_9AGAM</name>
<reference evidence="1" key="1">
    <citation type="journal article" date="2021" name="New Phytol.">
        <title>Evolutionary innovations through gain and loss of genes in the ectomycorrhizal Boletales.</title>
        <authorList>
            <person name="Wu G."/>
            <person name="Miyauchi S."/>
            <person name="Morin E."/>
            <person name="Kuo A."/>
            <person name="Drula E."/>
            <person name="Varga T."/>
            <person name="Kohler A."/>
            <person name="Feng B."/>
            <person name="Cao Y."/>
            <person name="Lipzen A."/>
            <person name="Daum C."/>
            <person name="Hundley H."/>
            <person name="Pangilinan J."/>
            <person name="Johnson J."/>
            <person name="Barry K."/>
            <person name="LaButti K."/>
            <person name="Ng V."/>
            <person name="Ahrendt S."/>
            <person name="Min B."/>
            <person name="Choi I.G."/>
            <person name="Park H."/>
            <person name="Plett J.M."/>
            <person name="Magnuson J."/>
            <person name="Spatafora J.W."/>
            <person name="Nagy L.G."/>
            <person name="Henrissat B."/>
            <person name="Grigoriev I.V."/>
            <person name="Yang Z.L."/>
            <person name="Xu J."/>
            <person name="Martin F.M."/>
        </authorList>
    </citation>
    <scope>NUCLEOTIDE SEQUENCE</scope>
    <source>
        <strain evidence="1">KUC20120723A-06</strain>
    </source>
</reference>
<organism evidence="1 2">
    <name type="scientific">Leucogyrophana mollusca</name>
    <dbReference type="NCBI Taxonomy" id="85980"/>
    <lineage>
        <taxon>Eukaryota</taxon>
        <taxon>Fungi</taxon>
        <taxon>Dikarya</taxon>
        <taxon>Basidiomycota</taxon>
        <taxon>Agaricomycotina</taxon>
        <taxon>Agaricomycetes</taxon>
        <taxon>Agaricomycetidae</taxon>
        <taxon>Boletales</taxon>
        <taxon>Boletales incertae sedis</taxon>
        <taxon>Leucogyrophana</taxon>
    </lineage>
</organism>
<proteinExistence type="predicted"/>
<accession>A0ACB8B4Y0</accession>
<sequence>MTSRTVHSTQGGVVPSTEEGIVAAVCQVYSAKAKDGADPTYADTVARAFGYTPEQLQSIPVESHLGLSCGNPVAAASIKQGETVLDLGSGGGIDIFLAAANVGPTGQAIGLDISADMIALARRNAARKGLKPPHVAFVQAPLTEPLPIASGTVDCVLSNCVINLLPTTGKAALLKEVWRVLRPGGRVVLDDIVARKELPESLRLDLASYIGCISGALQLDEYKALITDAGFSDALFVDTQGDLNIYTQNGAAGCCAPNITSSSSGCCPPALTATTTSGCCPPAPAAKATSGCCAPKSTTPAPSNTAAAIGNVNEWAASYQIYAMKALTGGENDAPSTPASSAPSALLSWVDAYPSPKAPRTDISCEDVAALLHEGGGNYAVIDVRRNDHAGGHVRGSLQCPAQTFYDDLPSFYEKFCSVERVVFYCNSSGGRGPRCAAWYQDYLDEHGNTGSKALVMTGGIKAWLEKYGEVKDLTDRD</sequence>
<dbReference type="EMBL" id="MU266560">
    <property type="protein sequence ID" value="KAH7920771.1"/>
    <property type="molecule type" value="Genomic_DNA"/>
</dbReference>
<keyword evidence="2" id="KW-1185">Reference proteome</keyword>
<evidence type="ECO:0000313" key="1">
    <source>
        <dbReference type="EMBL" id="KAH7920771.1"/>
    </source>
</evidence>
<evidence type="ECO:0000313" key="2">
    <source>
        <dbReference type="Proteomes" id="UP000790709"/>
    </source>
</evidence>
<dbReference type="Proteomes" id="UP000790709">
    <property type="component" value="Unassembled WGS sequence"/>
</dbReference>
<protein>
    <submittedName>
        <fullName evidence="1">NAD(P)-binding protein</fullName>
    </submittedName>
</protein>